<evidence type="ECO:0000313" key="2">
    <source>
        <dbReference type="Proteomes" id="UP000041254"/>
    </source>
</evidence>
<proteinExistence type="predicted"/>
<dbReference type="AlphaFoldDB" id="A0A0G4GFG1"/>
<accession>A0A0G4GFG1</accession>
<protein>
    <submittedName>
        <fullName evidence="1">Uncharacterized protein</fullName>
    </submittedName>
</protein>
<gene>
    <name evidence="1" type="ORF">Vbra_3348</name>
</gene>
<reference evidence="1 2" key="1">
    <citation type="submission" date="2014-11" db="EMBL/GenBank/DDBJ databases">
        <authorList>
            <person name="Zhu J."/>
            <person name="Qi W."/>
            <person name="Song R."/>
        </authorList>
    </citation>
    <scope>NUCLEOTIDE SEQUENCE [LARGE SCALE GENOMIC DNA]</scope>
</reference>
<evidence type="ECO:0000313" key="1">
    <source>
        <dbReference type="EMBL" id="CEM28246.1"/>
    </source>
</evidence>
<name>A0A0G4GFG1_VITBC</name>
<keyword evidence="2" id="KW-1185">Reference proteome</keyword>
<dbReference type="InParanoid" id="A0A0G4GFG1"/>
<dbReference type="EMBL" id="CDMY01000647">
    <property type="protein sequence ID" value="CEM28246.1"/>
    <property type="molecule type" value="Genomic_DNA"/>
</dbReference>
<sequence>MHEIERQVRIPHLMRGYFSDSTILKSTDLIRRQGLRIMFRDVSEMVVFPRTAFISSRSDWARAETGLMKFMLPANPSYVSLMPKKGAIQGLKGAKDPKREIF</sequence>
<organism evidence="1 2">
    <name type="scientific">Vitrella brassicaformis (strain CCMP3155)</name>
    <dbReference type="NCBI Taxonomy" id="1169540"/>
    <lineage>
        <taxon>Eukaryota</taxon>
        <taxon>Sar</taxon>
        <taxon>Alveolata</taxon>
        <taxon>Colpodellida</taxon>
        <taxon>Vitrellaceae</taxon>
        <taxon>Vitrella</taxon>
    </lineage>
</organism>
<dbReference type="VEuPathDB" id="CryptoDB:Vbra_3348"/>
<dbReference type="Proteomes" id="UP000041254">
    <property type="component" value="Unassembled WGS sequence"/>
</dbReference>